<keyword evidence="1" id="KW-0812">Transmembrane</keyword>
<protein>
    <submittedName>
        <fullName evidence="2">Uncharacterized protein</fullName>
    </submittedName>
</protein>
<sequence length="219" mass="25904">MKVPPYIYVMIFAIGAGLYGILKKKLQGLYLQLFIIFLAISLFVELLASFLLQIKKQENTLLLFNIFTAFEFMFYLWVIREVIRNRKAKKVMLFILLIYPLTALINVFFFQGKHGFHSFTYALGCLLIVISCIYYFYELFLIPYSVNLLRQPSFWICTALLFFYAFTYPIYGLSNLMMSLPKTILINLERIVYLLNVLLYSMFSIAFLCRIKIRKYSRS</sequence>
<name>A0A1J5SK37_9ZZZZ</name>
<feature type="transmembrane region" description="Helical" evidence="1">
    <location>
        <begin position="91"/>
        <end position="109"/>
    </location>
</feature>
<comment type="caution">
    <text evidence="2">The sequence shown here is derived from an EMBL/GenBank/DDBJ whole genome shotgun (WGS) entry which is preliminary data.</text>
</comment>
<feature type="transmembrane region" description="Helical" evidence="1">
    <location>
        <begin position="29"/>
        <end position="54"/>
    </location>
</feature>
<feature type="transmembrane region" description="Helical" evidence="1">
    <location>
        <begin position="6"/>
        <end position="22"/>
    </location>
</feature>
<accession>A0A1J5SK37</accession>
<feature type="transmembrane region" description="Helical" evidence="1">
    <location>
        <begin position="154"/>
        <end position="171"/>
    </location>
</feature>
<evidence type="ECO:0000256" key="1">
    <source>
        <dbReference type="SAM" id="Phobius"/>
    </source>
</evidence>
<keyword evidence="1" id="KW-1133">Transmembrane helix</keyword>
<dbReference type="AlphaFoldDB" id="A0A1J5SK37"/>
<feature type="transmembrane region" description="Helical" evidence="1">
    <location>
        <begin position="60"/>
        <end position="79"/>
    </location>
</feature>
<feature type="transmembrane region" description="Helical" evidence="1">
    <location>
        <begin position="121"/>
        <end position="142"/>
    </location>
</feature>
<evidence type="ECO:0000313" key="2">
    <source>
        <dbReference type="EMBL" id="OIR08299.1"/>
    </source>
</evidence>
<feature type="transmembrane region" description="Helical" evidence="1">
    <location>
        <begin position="191"/>
        <end position="209"/>
    </location>
</feature>
<gene>
    <name evidence="2" type="ORF">GALL_94670</name>
</gene>
<proteinExistence type="predicted"/>
<reference evidence="2" key="1">
    <citation type="submission" date="2016-10" db="EMBL/GenBank/DDBJ databases">
        <title>Sequence of Gallionella enrichment culture.</title>
        <authorList>
            <person name="Poehlein A."/>
            <person name="Muehling M."/>
            <person name="Daniel R."/>
        </authorList>
    </citation>
    <scope>NUCLEOTIDE SEQUENCE</scope>
</reference>
<dbReference type="EMBL" id="MLJW01000032">
    <property type="protein sequence ID" value="OIR08299.1"/>
    <property type="molecule type" value="Genomic_DNA"/>
</dbReference>
<organism evidence="2">
    <name type="scientific">mine drainage metagenome</name>
    <dbReference type="NCBI Taxonomy" id="410659"/>
    <lineage>
        <taxon>unclassified sequences</taxon>
        <taxon>metagenomes</taxon>
        <taxon>ecological metagenomes</taxon>
    </lineage>
</organism>
<keyword evidence="1" id="KW-0472">Membrane</keyword>